<name>A0A7S7FZC6_9MOLU</name>
<organism evidence="1">
    <name type="scientific">Candidatus Phytoplasma australasiaticum subsp. australasiaticum</name>
    <dbReference type="NCBI Taxonomy" id="2832407"/>
    <lineage>
        <taxon>Bacteria</taxon>
        <taxon>Bacillati</taxon>
        <taxon>Mycoplasmatota</taxon>
        <taxon>Mollicutes</taxon>
        <taxon>Acholeplasmatales</taxon>
        <taxon>Acholeplasmataceae</taxon>
        <taxon>Candidatus Phytoplasma</taxon>
        <taxon>16SrII (Peanut WB group)</taxon>
        <taxon>Candidatus Phytoplasma australasiaticum</taxon>
    </lineage>
</organism>
<dbReference type="EMBL" id="CP060385">
    <property type="protein sequence ID" value="QOX89261.1"/>
    <property type="molecule type" value="Genomic_DNA"/>
</dbReference>
<gene>
    <name evidence="1" type="ORF">H7685_01855</name>
</gene>
<accession>A0A7S7FZC6</accession>
<evidence type="ECO:0000313" key="1">
    <source>
        <dbReference type="EMBL" id="QOX89261.1"/>
    </source>
</evidence>
<reference evidence="1" key="1">
    <citation type="submission" date="2020-08" db="EMBL/GenBank/DDBJ databases">
        <title>Phytoplasma sp. strain PR08 associated with Phyllody Disease of Parthenium hysterophorus.</title>
        <authorList>
            <person name="Kirdat K."/>
            <person name="Tiwarekar B."/>
            <person name="Yadav A."/>
        </authorList>
    </citation>
    <scope>NUCLEOTIDE SEQUENCE [LARGE SCALE GENOMIC DNA]</scope>
    <source>
        <strain evidence="1">PR08</strain>
    </source>
</reference>
<protein>
    <submittedName>
        <fullName evidence="1">Uncharacterized protein</fullName>
    </submittedName>
</protein>
<sequence>MQKLLLNKSPIIPANFQNISKNFVDIYGVNKIAIDHSSLYNHYSSDNVTMPPKHLVVFKNF</sequence>
<dbReference type="AlphaFoldDB" id="A0A7S7FZC6"/>
<proteinExistence type="predicted"/>